<protein>
    <recommendedName>
        <fullName evidence="3 5">Flagellar hook protein FlgE</fullName>
    </recommendedName>
</protein>
<dbReference type="Pfam" id="PF07559">
    <property type="entry name" value="FlgE_D2"/>
    <property type="match status" value="1"/>
</dbReference>
<comment type="caution">
    <text evidence="10">The sequence shown here is derived from an EMBL/GenBank/DDBJ whole genome shotgun (WGS) entry which is preliminary data.</text>
</comment>
<feature type="domain" description="Flagellar basal-body/hook protein C-terminal" evidence="7">
    <location>
        <begin position="527"/>
        <end position="569"/>
    </location>
</feature>
<evidence type="ECO:0000256" key="5">
    <source>
        <dbReference type="RuleBase" id="RU362116"/>
    </source>
</evidence>
<dbReference type="AlphaFoldDB" id="A0A519BMY3"/>
<feature type="domain" description="Flagellar hook protein FlgE/F/G-like D1" evidence="9">
    <location>
        <begin position="86"/>
        <end position="146"/>
    </location>
</feature>
<evidence type="ECO:0000259" key="9">
    <source>
        <dbReference type="Pfam" id="PF22692"/>
    </source>
</evidence>
<keyword evidence="10" id="KW-0969">Cilium</keyword>
<gene>
    <name evidence="10" type="ORF">EVG15_05120</name>
</gene>
<evidence type="ECO:0000256" key="1">
    <source>
        <dbReference type="ARBA" id="ARBA00004117"/>
    </source>
</evidence>
<dbReference type="PANTHER" id="PTHR30435:SF1">
    <property type="entry name" value="FLAGELLAR HOOK PROTEIN FLGE"/>
    <property type="match status" value="1"/>
</dbReference>
<dbReference type="GO" id="GO:0071978">
    <property type="term" value="P:bacterial-type flagellum-dependent swarming motility"/>
    <property type="evidence" value="ECO:0007669"/>
    <property type="project" value="TreeGrafter"/>
</dbReference>
<dbReference type="EMBL" id="SGBB01000007">
    <property type="protein sequence ID" value="RZD18579.1"/>
    <property type="molecule type" value="Genomic_DNA"/>
</dbReference>
<dbReference type="Proteomes" id="UP000319296">
    <property type="component" value="Unassembled WGS sequence"/>
</dbReference>
<keyword evidence="10" id="KW-0966">Cell projection</keyword>
<evidence type="ECO:0000259" key="7">
    <source>
        <dbReference type="Pfam" id="PF06429"/>
    </source>
</evidence>
<evidence type="ECO:0000256" key="4">
    <source>
        <dbReference type="ARBA" id="ARBA00023143"/>
    </source>
</evidence>
<dbReference type="InterPro" id="IPR019776">
    <property type="entry name" value="Flagellar_basal_body_rod_CS"/>
</dbReference>
<evidence type="ECO:0000256" key="3">
    <source>
        <dbReference type="ARBA" id="ARBA00019015"/>
    </source>
</evidence>
<dbReference type="PROSITE" id="PS00588">
    <property type="entry name" value="FLAGELLA_BB_ROD"/>
    <property type="match status" value="1"/>
</dbReference>
<dbReference type="InterPro" id="IPR002371">
    <property type="entry name" value="FlgK"/>
</dbReference>
<dbReference type="Pfam" id="PF00460">
    <property type="entry name" value="Flg_bb_rod"/>
    <property type="match status" value="1"/>
</dbReference>
<feature type="domain" description="Flagellar hook protein FlgE D2" evidence="8">
    <location>
        <begin position="330"/>
        <end position="452"/>
    </location>
</feature>
<dbReference type="GO" id="GO:0044780">
    <property type="term" value="P:bacterial-type flagellum assembly"/>
    <property type="evidence" value="ECO:0007669"/>
    <property type="project" value="InterPro"/>
</dbReference>
<feature type="domain" description="Flagellar basal body rod protein N-terminal" evidence="6">
    <location>
        <begin position="8"/>
        <end position="36"/>
    </location>
</feature>
<name>A0A519BMY3_9DELT</name>
<dbReference type="Gene3D" id="2.60.98.20">
    <property type="entry name" value="Flagellar hook protein FlgE"/>
    <property type="match status" value="1"/>
</dbReference>
<reference evidence="10 11" key="1">
    <citation type="journal article" date="2019" name="ISME J.">
        <title>Insights into ecological role of a new deltaproteobacterial order Candidatus Acidulodesulfobacterales by metagenomics and metatranscriptomics.</title>
        <authorList>
            <person name="Tan S."/>
            <person name="Liu J."/>
            <person name="Fang Y."/>
            <person name="Hedlund B.P."/>
            <person name="Lian Z.H."/>
            <person name="Huang L.Y."/>
            <person name="Li J.T."/>
            <person name="Huang L.N."/>
            <person name="Li W.J."/>
            <person name="Jiang H.C."/>
            <person name="Dong H.L."/>
            <person name="Shu W.S."/>
        </authorList>
    </citation>
    <scope>NUCLEOTIDE SEQUENCE [LARGE SCALE GENOMIC DNA]</scope>
    <source>
        <strain evidence="10">AP1</strain>
    </source>
</reference>
<comment type="function">
    <text evidence="5">A flexible structure which links the flagellar filament to the drive apparatus in the basal body.</text>
</comment>
<accession>A0A519BMY3</accession>
<dbReference type="NCBIfam" id="TIGR03506">
    <property type="entry name" value="FlgEFG_subfam"/>
    <property type="match status" value="2"/>
</dbReference>
<comment type="similarity">
    <text evidence="2 5">Belongs to the flagella basal body rod proteins family.</text>
</comment>
<dbReference type="Pfam" id="PF22692">
    <property type="entry name" value="LlgE_F_G_D1"/>
    <property type="match status" value="1"/>
</dbReference>
<dbReference type="SUPFAM" id="SSF117143">
    <property type="entry name" value="Flagellar hook protein flgE"/>
    <property type="match status" value="2"/>
</dbReference>
<organism evidence="10 11">
    <name type="scientific">Candidatus Acididesulfobacter diazotrophicus</name>
    <dbReference type="NCBI Taxonomy" id="2597226"/>
    <lineage>
        <taxon>Bacteria</taxon>
        <taxon>Deltaproteobacteria</taxon>
        <taxon>Candidatus Acidulodesulfobacterales</taxon>
        <taxon>Candidatus Acididesulfobacter</taxon>
    </lineage>
</organism>
<sequence length="572" mass="58548">MSANALFTAVSGLNANQTYLGVIGNNIANSNTIGFKSSNPIFENLVSQTLSGTSSSQEGLGTNLYSIQQQFGQGALQTTSNPLDMAVDGNGFFIVKAPNGTQYYTRNGQFSENNNGNIVDPTGNIVQGYALNSSGVATSGSPQNISLNTGAIAPQATTTATLTANLNSTISPQTTPTTTTGTFAGGYLTSSAAAGSTTITVNSATNFSATSGNAANSILIGNGDGTNNLYTIKSITGNTITLNQPLSSSILQNTAVSQNTLGLTSMSGISQGDSIQINANGTAASSTVDPYQFLNTVASVSTTASTVNLSNAMPLPSAGFTAGGGVIAGPSSDYYSTTINTYDSLGNALPLNVTFAPSFSTAGNWNVYYSFNGTAAQRQSLSATAPDVTFNSNGQITSGASQTLTDAPTYVSPSTTTLPDGATEPLNVALNLTNLTQYAATSATTSFIQDGYSTGTLTSFTVDKSGRISGLFSNGQTKYLYQVALANFIAPTGLVSEGNSLYSQSYSSGQPAIGTAQTGNFGYITDSALEQSNVNISTQFTNMIIAQNAYVANSKVLTTENAMLTSLEQAIP</sequence>
<dbReference type="InterPro" id="IPR053967">
    <property type="entry name" value="LlgE_F_G-like_D1"/>
</dbReference>
<dbReference type="InterPro" id="IPR020013">
    <property type="entry name" value="Flagellar_FlgE/F/G"/>
</dbReference>
<dbReference type="Pfam" id="PF06429">
    <property type="entry name" value="Flg_bbr_C"/>
    <property type="match status" value="1"/>
</dbReference>
<dbReference type="GO" id="GO:0009424">
    <property type="term" value="C:bacterial-type flagellum hook"/>
    <property type="evidence" value="ECO:0007669"/>
    <property type="project" value="InterPro"/>
</dbReference>
<evidence type="ECO:0000259" key="8">
    <source>
        <dbReference type="Pfam" id="PF07559"/>
    </source>
</evidence>
<dbReference type="PRINTS" id="PR01005">
    <property type="entry name" value="FLGHOOKAP1"/>
</dbReference>
<evidence type="ECO:0000313" key="10">
    <source>
        <dbReference type="EMBL" id="RZD18579.1"/>
    </source>
</evidence>
<dbReference type="InterPro" id="IPR037058">
    <property type="entry name" value="Falgellar_hook_FlgE_sf"/>
</dbReference>
<dbReference type="GO" id="GO:0009425">
    <property type="term" value="C:bacterial-type flagellum basal body"/>
    <property type="evidence" value="ECO:0007669"/>
    <property type="project" value="UniProtKB-SubCell"/>
</dbReference>
<dbReference type="GO" id="GO:0005198">
    <property type="term" value="F:structural molecule activity"/>
    <property type="evidence" value="ECO:0007669"/>
    <property type="project" value="InterPro"/>
</dbReference>
<proteinExistence type="inferred from homology"/>
<evidence type="ECO:0000256" key="2">
    <source>
        <dbReference type="ARBA" id="ARBA00009677"/>
    </source>
</evidence>
<keyword evidence="4 5" id="KW-0975">Bacterial flagellum</keyword>
<keyword evidence="10" id="KW-0282">Flagellum</keyword>
<comment type="subcellular location">
    <subcellularLocation>
        <location evidence="1 5">Bacterial flagellum basal body</location>
    </subcellularLocation>
</comment>
<dbReference type="InterPro" id="IPR011491">
    <property type="entry name" value="FlgE_D2"/>
</dbReference>
<dbReference type="InterPro" id="IPR037925">
    <property type="entry name" value="FlgE/F/G-like"/>
</dbReference>
<dbReference type="InterPro" id="IPR010930">
    <property type="entry name" value="Flg_bb/hook_C_dom"/>
</dbReference>
<dbReference type="InterPro" id="IPR001444">
    <property type="entry name" value="Flag_bb_rod_N"/>
</dbReference>
<dbReference type="GO" id="GO:0005829">
    <property type="term" value="C:cytosol"/>
    <property type="evidence" value="ECO:0007669"/>
    <property type="project" value="TreeGrafter"/>
</dbReference>
<evidence type="ECO:0000313" key="11">
    <source>
        <dbReference type="Proteomes" id="UP000319296"/>
    </source>
</evidence>
<dbReference type="PANTHER" id="PTHR30435">
    <property type="entry name" value="FLAGELLAR PROTEIN"/>
    <property type="match status" value="1"/>
</dbReference>
<evidence type="ECO:0000259" key="6">
    <source>
        <dbReference type="Pfam" id="PF00460"/>
    </source>
</evidence>